<evidence type="ECO:0000256" key="9">
    <source>
        <dbReference type="ARBA" id="ARBA00022806"/>
    </source>
</evidence>
<feature type="compositionally biased region" description="Polar residues" evidence="16">
    <location>
        <begin position="580"/>
        <end position="594"/>
    </location>
</feature>
<evidence type="ECO:0000256" key="2">
    <source>
        <dbReference type="ARBA" id="ARBA00004574"/>
    </source>
</evidence>
<evidence type="ECO:0000256" key="3">
    <source>
        <dbReference type="ARBA" id="ARBA00007025"/>
    </source>
</evidence>
<dbReference type="InterPro" id="IPR044574">
    <property type="entry name" value="ARIP4-like"/>
</dbReference>
<dbReference type="CDD" id="cd11726">
    <property type="entry name" value="ADDz_ATRX"/>
    <property type="match status" value="1"/>
</dbReference>
<keyword evidence="11" id="KW-0067">ATP-binding</keyword>
<dbReference type="PROSITE" id="PS51192">
    <property type="entry name" value="HELICASE_ATP_BIND_1"/>
    <property type="match status" value="1"/>
</dbReference>
<feature type="compositionally biased region" description="Basic and acidic residues" evidence="16">
    <location>
        <begin position="25"/>
        <end position="34"/>
    </location>
</feature>
<feature type="compositionally biased region" description="Polar residues" evidence="16">
    <location>
        <begin position="649"/>
        <end position="672"/>
    </location>
</feature>
<feature type="compositionally biased region" description="Acidic residues" evidence="16">
    <location>
        <begin position="992"/>
        <end position="1002"/>
    </location>
</feature>
<dbReference type="GO" id="GO:0003677">
    <property type="term" value="F:DNA binding"/>
    <property type="evidence" value="ECO:0007669"/>
    <property type="project" value="UniProtKB-KW"/>
</dbReference>
<reference evidence="20" key="1">
    <citation type="submission" date="2015-10" db="EMBL/GenBank/DDBJ databases">
        <title>EvidentialGene: Evidence-directed Construction of Complete mRNA Transcriptomes without Genomes.</title>
        <authorList>
            <person name="Gilbert D.G."/>
        </authorList>
    </citation>
    <scope>NUCLEOTIDE SEQUENCE</scope>
</reference>
<dbReference type="GO" id="GO:0008270">
    <property type="term" value="F:zinc ion binding"/>
    <property type="evidence" value="ECO:0007669"/>
    <property type="project" value="UniProtKB-KW"/>
</dbReference>
<organism evidence="20">
    <name type="scientific">Daphnia magna</name>
    <dbReference type="NCBI Taxonomy" id="35525"/>
    <lineage>
        <taxon>Eukaryota</taxon>
        <taxon>Metazoa</taxon>
        <taxon>Ecdysozoa</taxon>
        <taxon>Arthropoda</taxon>
        <taxon>Crustacea</taxon>
        <taxon>Branchiopoda</taxon>
        <taxon>Diplostraca</taxon>
        <taxon>Cladocera</taxon>
        <taxon>Anomopoda</taxon>
        <taxon>Daphniidae</taxon>
        <taxon>Daphnia</taxon>
    </lineage>
</organism>
<dbReference type="Pfam" id="PF17981">
    <property type="entry name" value="ADD_ATRX"/>
    <property type="match status" value="1"/>
</dbReference>
<evidence type="ECO:0000256" key="4">
    <source>
        <dbReference type="ARBA" id="ARBA00022454"/>
    </source>
</evidence>
<keyword evidence="7" id="KW-0863">Zinc-finger</keyword>
<feature type="domain" description="Helicase ATP-binding" evidence="17">
    <location>
        <begin position="1151"/>
        <end position="1338"/>
    </location>
</feature>
<evidence type="ECO:0000256" key="5">
    <source>
        <dbReference type="ARBA" id="ARBA00022723"/>
    </source>
</evidence>
<evidence type="ECO:0000256" key="12">
    <source>
        <dbReference type="ARBA" id="ARBA00022895"/>
    </source>
</evidence>
<dbReference type="InterPro" id="IPR041430">
    <property type="entry name" value="ADD_ATRX"/>
</dbReference>
<proteinExistence type="inferred from homology"/>
<evidence type="ECO:0000256" key="15">
    <source>
        <dbReference type="ARBA" id="ARBA00031106"/>
    </source>
</evidence>
<dbReference type="GO" id="GO:0016887">
    <property type="term" value="F:ATP hydrolysis activity"/>
    <property type="evidence" value="ECO:0007669"/>
    <property type="project" value="InterPro"/>
</dbReference>
<evidence type="ECO:0000256" key="11">
    <source>
        <dbReference type="ARBA" id="ARBA00022840"/>
    </source>
</evidence>
<dbReference type="Gene3D" id="3.40.50.10810">
    <property type="entry name" value="Tandem AAA-ATPase domain"/>
    <property type="match status" value="1"/>
</dbReference>
<dbReference type="Gene3D" id="3.30.40.10">
    <property type="entry name" value="Zinc/RING finger domain, C3HC4 (zinc finger)"/>
    <property type="match status" value="1"/>
</dbReference>
<feature type="region of interest" description="Disordered" evidence="16">
    <location>
        <begin position="1936"/>
        <end position="2003"/>
    </location>
</feature>
<feature type="region of interest" description="Disordered" evidence="16">
    <location>
        <begin position="874"/>
        <end position="1056"/>
    </location>
</feature>
<dbReference type="SMART" id="SM00487">
    <property type="entry name" value="DEXDc"/>
    <property type="match status" value="1"/>
</dbReference>
<dbReference type="EMBL" id="GDIQ01049293">
    <property type="protein sequence ID" value="JAN45444.1"/>
    <property type="molecule type" value="Transcribed_RNA"/>
</dbReference>
<dbReference type="PROSITE" id="PS51533">
    <property type="entry name" value="ADD"/>
    <property type="match status" value="1"/>
</dbReference>
<feature type="region of interest" description="Disordered" evidence="16">
    <location>
        <begin position="1"/>
        <end position="45"/>
    </location>
</feature>
<dbReference type="InterPro" id="IPR027417">
    <property type="entry name" value="P-loop_NTPase"/>
</dbReference>
<evidence type="ECO:0000256" key="8">
    <source>
        <dbReference type="ARBA" id="ARBA00022801"/>
    </source>
</evidence>
<dbReference type="PANTHER" id="PTHR45797:SF3">
    <property type="entry name" value="TRANSCRIPTIONAL REGULATOR ATRX HOMOLOG"/>
    <property type="match status" value="1"/>
</dbReference>
<sequence>MTSSFEDFSIPDFGSTDQNEEDINESCRLEKDSSNDADMFEDSSGEESFEATCSVDHGGIQTCTASASKNSIADDVVGNITPDTKALVSFRESSTTFDEETLMKMTDEEHEFFERYKEANQAQLSSLKCTTCSCQLFLVNRENIRIHPVLGVLICKSCREFYSNGPFTKDENGHDEYCRWCAEGGMIICCDTCTNVFCKACLRRCLGRANLLEITGSKCKWSCLICNNLPLWTQRALCRMVMSAMKSTPGRKSLSRRSLYGSPAVAESSDPAVWLPAIINEAEKLATYCKVLAAKVGTSWSKNGGGSAEGTSNRRDKETDKLKVISCCRKLRKAVVTTGVNMKLLEKKIVTKFEQNYGNTADIDVERPSEASSLLHESKQPAGKRLIVKFKNFRQANSKQDYYAEVRESPPPVTVTSSSIKDSPQKSSCSMSSLATIPHCPSPLSTREPSVDSDVSTEVETQPIVANENRLPEVENSLANDEPIEFFDTFSELIEGKSTETDVLQGGPKSAGEDDHKLLLGQFPAFSGEPDPNTLSPDMFSATLQNEILDLEDSAETVALNRILPKSEVKNDSEHVNVVKQESQTPTSSPSFLTANLLGANGVPHLGTPSHAAGGQKPFKSKLSRNTSSSKEAISSGFPPAANDETVDKSNSITASPTATSFNPNLSTSTPDLNEKTRQQLLKDSTDSDDSLAELKLSPRVKRTKKRSRIPLGLEDDPKLKAECAVVVNRITILNEVLAMENVKNSESQENTLKNEIDRMVKDPLNIAVRSSRIESDSDCELDGFGKKRDGLKKKRTKSRKDIKKSFRLADLGSSSSSDSDVKTDIELAGVTEMSTASPLPNRSETVRQSLLAASDSDSHFDMDMNEIASSPIGVQESAEEKATDECGVIIPTDDNGMQEVKEEVVGLSADGDDVAKTSNLKIDKLLRMSLADPEAESDSKKSQKGKESKKEKKKIMKDRKKRRIQSDSDFESSESEKDKKKRKKKRSSPSDFEEISNDDENDSGKEAKSKSKSRRRIKKTAQSSDSMDSNDSDIEVLNESQRSDPGGPKGRKNIKKIMKDTNLKDETKAAAKEEEDRKKRIAERQRFYNEAFVGDQALINAQTHHLVLDFDPKNKQELVTVDKHIVTKLKPHQVKGVKFMWDACFESIERLKDHPGSGCILAHCMGLGKSLQVVTLVHTVLTHKECQVDRVLVVCPLSTVLNWVNEFKVWLPRDSDIEIYEMASAKGNSKELRVFTLRSWLEGGGVMIIGYDMYRNLTNENNKKISKKERDVFTRSLVDPGPQLVVCDEGHLLKNEKTALSKSMNKISTRRRVVLTGTPLQNSLLEYHCMIQFVKPNLLGTVREFTNRFANPIKNGQAADSTDSDVRVMKRRAHVLHKMLEDSVQRFDYAVLTPFLPPKHEYVVSVKLSEIQIKMYQYYLEHHAKGGPGNIGRGKGAGLFADFQELGRVWTHPKALLLAELNREAKAKNNSDSEGSLVDFIDDRGESPESEDDGGVVCLDDSSDEKERVPTRSNGFRMRTRAARGDQPPPEDELGVTTPMSSTWWSQFVQDEDMVKIEHSGKLVLLMDILRQCELIGDKVLVFSQSLVSLNLIEEFLAAEDERNEKTRASLASTDLKQDHNGTWRLNQDYFRLDGQTSAELRKNACNAFNNPSNLRSRLFLISTKAGGLGINLVAANRVIIFDASWNPSHDVQSIFRVYRFGQKKPCYIYRFLAQGTMEEKIYDRQVTKLSLSCRVVDEQQIERHFNSADLNELYIFEPDSHLRRPTPLLPKDRLLAELTIQRKDWIVTYHEHDSLLENKSEEELSEAERKAAWDDFENEKRGVNPMMGMMMNESPGFMSMPGMPDILGGLAGRSVAGIPLSSIAAMIYNSNPGITQDEFLGRLRLTVDQLQNFSVQQAAAAAAVASAQNALQQPGDAQRLLMQRQVAADQLKRQFGNTPQGPGIPGPSGLGASAPPRSRGRPTIGPHQRTDLYGLAPVIYNTTTGLNEPEGPSGSNSVPKT</sequence>
<dbReference type="InterPro" id="IPR038718">
    <property type="entry name" value="SNF2-like_sf"/>
</dbReference>
<dbReference type="GO" id="GO:0000781">
    <property type="term" value="C:chromosome, telomeric region"/>
    <property type="evidence" value="ECO:0007669"/>
    <property type="project" value="UniProtKB-SubCell"/>
</dbReference>
<keyword evidence="4" id="KW-0158">Chromosome</keyword>
<keyword evidence="10" id="KW-0862">Zinc</keyword>
<dbReference type="EMBL" id="GDIQ01049292">
    <property type="protein sequence ID" value="JAN45445.1"/>
    <property type="molecule type" value="Transcribed_RNA"/>
</dbReference>
<keyword evidence="14" id="KW-0539">Nucleus</keyword>
<evidence type="ECO:0000313" key="20">
    <source>
        <dbReference type="EMBL" id="JAN45445.1"/>
    </source>
</evidence>
<dbReference type="Pfam" id="PF00271">
    <property type="entry name" value="Helicase_C"/>
    <property type="match status" value="1"/>
</dbReference>
<feature type="compositionally biased region" description="Basic residues" evidence="16">
    <location>
        <begin position="1011"/>
        <end position="1020"/>
    </location>
</feature>
<dbReference type="GO" id="GO:0005634">
    <property type="term" value="C:nucleus"/>
    <property type="evidence" value="ECO:0007669"/>
    <property type="project" value="UniProtKB-SubCell"/>
</dbReference>
<dbReference type="SUPFAM" id="SSF52540">
    <property type="entry name" value="P-loop containing nucleoside triphosphate hydrolases"/>
    <property type="match status" value="2"/>
</dbReference>
<dbReference type="InterPro" id="IPR001650">
    <property type="entry name" value="Helicase_C-like"/>
</dbReference>
<keyword evidence="13" id="KW-0238">DNA-binding</keyword>
<dbReference type="Pfam" id="PF00176">
    <property type="entry name" value="SNF2-rel_dom"/>
    <property type="match status" value="1"/>
</dbReference>
<feature type="domain" description="PHD-type" evidence="19">
    <location>
        <begin position="117"/>
        <end position="254"/>
    </location>
</feature>
<evidence type="ECO:0000256" key="7">
    <source>
        <dbReference type="ARBA" id="ARBA00022771"/>
    </source>
</evidence>
<keyword evidence="9" id="KW-0347">Helicase</keyword>
<keyword evidence="5" id="KW-0479">Metal-binding</keyword>
<dbReference type="InterPro" id="IPR025766">
    <property type="entry name" value="ADD"/>
</dbReference>
<comment type="subcellular location">
    <subcellularLocation>
        <location evidence="2">Chromosome</location>
        <location evidence="2">Telomere</location>
    </subcellularLocation>
    <subcellularLocation>
        <location evidence="1">Nucleus</location>
    </subcellularLocation>
</comment>
<feature type="compositionally biased region" description="Basic residues" evidence="16">
    <location>
        <begin position="952"/>
        <end position="964"/>
    </location>
</feature>
<dbReference type="CDD" id="cd18793">
    <property type="entry name" value="SF2_C_SNF"/>
    <property type="match status" value="1"/>
</dbReference>
<evidence type="ECO:0000259" key="17">
    <source>
        <dbReference type="PROSITE" id="PS51192"/>
    </source>
</evidence>
<name>A0A0N8E997_9CRUS</name>
<feature type="region of interest" description="Disordered" evidence="16">
    <location>
        <begin position="1469"/>
        <end position="1514"/>
    </location>
</feature>
<dbReference type="InterPro" id="IPR014001">
    <property type="entry name" value="Helicase_ATP-bd"/>
</dbReference>
<dbReference type="EMBL" id="GDIQ01049291">
    <property type="protein sequence ID" value="JAN45446.1"/>
    <property type="molecule type" value="Transcribed_RNA"/>
</dbReference>
<evidence type="ECO:0000259" key="18">
    <source>
        <dbReference type="PROSITE" id="PS51194"/>
    </source>
</evidence>
<evidence type="ECO:0000256" key="6">
    <source>
        <dbReference type="ARBA" id="ARBA00022741"/>
    </source>
</evidence>
<comment type="similarity">
    <text evidence="3">Belongs to the SNF2/RAD54 helicase family.</text>
</comment>
<dbReference type="SMART" id="SM00490">
    <property type="entry name" value="HELICc"/>
    <property type="match status" value="1"/>
</dbReference>
<evidence type="ECO:0000256" key="10">
    <source>
        <dbReference type="ARBA" id="ARBA00022833"/>
    </source>
</evidence>
<evidence type="ECO:0000256" key="16">
    <source>
        <dbReference type="SAM" id="MobiDB-lite"/>
    </source>
</evidence>
<feature type="compositionally biased region" description="Polar residues" evidence="16">
    <location>
        <begin position="624"/>
        <end position="633"/>
    </location>
</feature>
<dbReference type="InterPro" id="IPR000330">
    <property type="entry name" value="SNF2_N"/>
</dbReference>
<dbReference type="InterPro" id="IPR049730">
    <property type="entry name" value="SNF2/RAD54-like_C"/>
</dbReference>
<dbReference type="PANTHER" id="PTHR45797">
    <property type="entry name" value="RAD54-LIKE"/>
    <property type="match status" value="1"/>
</dbReference>
<dbReference type="Gene3D" id="3.40.50.300">
    <property type="entry name" value="P-loop containing nucleotide triphosphate hydrolases"/>
    <property type="match status" value="1"/>
</dbReference>
<keyword evidence="6" id="KW-0547">Nucleotide-binding</keyword>
<feature type="region of interest" description="Disordered" evidence="16">
    <location>
        <begin position="574"/>
        <end position="673"/>
    </location>
</feature>
<dbReference type="PROSITE" id="PS51194">
    <property type="entry name" value="HELICASE_CTER"/>
    <property type="match status" value="1"/>
</dbReference>
<accession>A0A0N8E997</accession>
<feature type="compositionally biased region" description="Low complexity" evidence="16">
    <location>
        <begin position="414"/>
        <end position="430"/>
    </location>
</feature>
<protein>
    <recommendedName>
        <fullName evidence="15">ATP-dependent helicase ATRX</fullName>
    </recommendedName>
</protein>
<dbReference type="OrthoDB" id="5847120at2759"/>
<evidence type="ECO:0000259" key="19">
    <source>
        <dbReference type="PROSITE" id="PS51533"/>
    </source>
</evidence>
<dbReference type="EMBL" id="GDIQ01047895">
    <property type="protein sequence ID" value="JAN46842.1"/>
    <property type="molecule type" value="Transcribed_RNA"/>
</dbReference>
<dbReference type="GO" id="GO:0005524">
    <property type="term" value="F:ATP binding"/>
    <property type="evidence" value="ECO:0007669"/>
    <property type="project" value="UniProtKB-KW"/>
</dbReference>
<feature type="domain" description="Helicase C-terminal" evidence="18">
    <location>
        <begin position="1569"/>
        <end position="1751"/>
    </location>
</feature>
<feature type="compositionally biased region" description="Basic and acidic residues" evidence="16">
    <location>
        <begin position="938"/>
        <end position="951"/>
    </location>
</feature>
<keyword evidence="12" id="KW-0779">Telomere</keyword>
<evidence type="ECO:0000256" key="13">
    <source>
        <dbReference type="ARBA" id="ARBA00023125"/>
    </source>
</evidence>
<evidence type="ECO:0000256" key="14">
    <source>
        <dbReference type="ARBA" id="ARBA00023242"/>
    </source>
</evidence>
<dbReference type="GO" id="GO:0004386">
    <property type="term" value="F:helicase activity"/>
    <property type="evidence" value="ECO:0007669"/>
    <property type="project" value="UniProtKB-KW"/>
</dbReference>
<keyword evidence="8" id="KW-0378">Hydrolase</keyword>
<evidence type="ECO:0000256" key="1">
    <source>
        <dbReference type="ARBA" id="ARBA00004123"/>
    </source>
</evidence>
<feature type="region of interest" description="Disordered" evidence="16">
    <location>
        <begin position="401"/>
        <end position="451"/>
    </location>
</feature>
<dbReference type="InterPro" id="IPR013083">
    <property type="entry name" value="Znf_RING/FYVE/PHD"/>
</dbReference>